<evidence type="ECO:0000256" key="7">
    <source>
        <dbReference type="ARBA" id="ARBA00023136"/>
    </source>
</evidence>
<comment type="caution">
    <text evidence="10">The sequence shown here is derived from an EMBL/GenBank/DDBJ whole genome shotgun (WGS) entry which is preliminary data.</text>
</comment>
<keyword evidence="5 8" id="KW-0812">Transmembrane</keyword>
<dbReference type="RefSeq" id="WP_382390747.1">
    <property type="nucleotide sequence ID" value="NZ_JBHTCQ010000001.1"/>
</dbReference>
<dbReference type="PANTHER" id="PTHR42718:SF9">
    <property type="entry name" value="MAJOR FACILITATOR SUPERFAMILY MULTIDRUG TRANSPORTER MFSC"/>
    <property type="match status" value="1"/>
</dbReference>
<dbReference type="InterPro" id="IPR004638">
    <property type="entry name" value="EmrB-like"/>
</dbReference>
<dbReference type="Gene3D" id="1.20.1250.20">
    <property type="entry name" value="MFS general substrate transporter like domains"/>
    <property type="match status" value="1"/>
</dbReference>
<protein>
    <submittedName>
        <fullName evidence="10">MDR family MFS transporter</fullName>
    </submittedName>
</protein>
<feature type="transmembrane region" description="Helical" evidence="8">
    <location>
        <begin position="212"/>
        <end position="232"/>
    </location>
</feature>
<evidence type="ECO:0000256" key="2">
    <source>
        <dbReference type="ARBA" id="ARBA00008537"/>
    </source>
</evidence>
<evidence type="ECO:0000256" key="1">
    <source>
        <dbReference type="ARBA" id="ARBA00004651"/>
    </source>
</evidence>
<evidence type="ECO:0000256" key="4">
    <source>
        <dbReference type="ARBA" id="ARBA00022475"/>
    </source>
</evidence>
<feature type="transmembrane region" description="Helical" evidence="8">
    <location>
        <begin position="65"/>
        <end position="85"/>
    </location>
</feature>
<feature type="transmembrane region" description="Helical" evidence="8">
    <location>
        <begin position="244"/>
        <end position="261"/>
    </location>
</feature>
<dbReference type="SUPFAM" id="SSF103473">
    <property type="entry name" value="MFS general substrate transporter"/>
    <property type="match status" value="1"/>
</dbReference>
<feature type="transmembrane region" description="Helical" evidence="8">
    <location>
        <begin position="92"/>
        <end position="111"/>
    </location>
</feature>
<comment type="similarity">
    <text evidence="2">Belongs to the major facilitator superfamily. EmrB family.</text>
</comment>
<keyword evidence="4" id="KW-1003">Cell membrane</keyword>
<comment type="subcellular location">
    <subcellularLocation>
        <location evidence="1">Cell membrane</location>
        <topology evidence="1">Multi-pass membrane protein</topology>
    </subcellularLocation>
</comment>
<evidence type="ECO:0000259" key="9">
    <source>
        <dbReference type="PROSITE" id="PS50850"/>
    </source>
</evidence>
<accession>A0ABW2Q8H3</accession>
<feature type="transmembrane region" description="Helical" evidence="8">
    <location>
        <begin position="351"/>
        <end position="369"/>
    </location>
</feature>
<evidence type="ECO:0000256" key="6">
    <source>
        <dbReference type="ARBA" id="ARBA00022989"/>
    </source>
</evidence>
<name>A0ABW2Q8H3_9MICO</name>
<sequence>MSIDERPSAPTEHLQDEAPSTRVVQWVIGLMLAATFVMVLNETIMSVAIPRLMVDLGISASTAQWLTTAFMLTMAVVIPTTGFLLRRFSTRSVFIAAMSLFTGGTLLASLAPGFGVLLAGRVLQASGTAVMAPLLLTTVLTFVPAHRRGSVMGLITIVMSVAPAIGPTLSGAILEHLAWRWMFLFMLPIAALALVVGIALVRNVTTPAKAPFDLPSVVLSAVAFAGLIYGLNAIGEAASHETSVPPWLPIGAGAMALFLFVRRQLALQETESALLDLRPFRTPAFTIGISILLVAMCAMFGTIVLLPLFLQNVWGLSTLETGLVMLPGGLVMGSAAPLIGALSDRVGPRPLAAPGAVAATVALLLLTTLDTTPAGGEWLLYTDREWKVVGIYTLLTVGLSCMITPLMTSALGSVPVHLYSHASAIQNTLQQVAGAAGTALFVTVMTRTMTAEISSGQDQALALSTGIQGAFWWGTGFAVLATALSLFVRRREESDQG</sequence>
<keyword evidence="3" id="KW-0813">Transport</keyword>
<dbReference type="InterPro" id="IPR011701">
    <property type="entry name" value="MFS"/>
</dbReference>
<evidence type="ECO:0000256" key="8">
    <source>
        <dbReference type="SAM" id="Phobius"/>
    </source>
</evidence>
<feature type="transmembrane region" description="Helical" evidence="8">
    <location>
        <begin position="123"/>
        <end position="143"/>
    </location>
</feature>
<reference evidence="11" key="1">
    <citation type="journal article" date="2019" name="Int. J. Syst. Evol. Microbiol.">
        <title>The Global Catalogue of Microorganisms (GCM) 10K type strain sequencing project: providing services to taxonomists for standard genome sequencing and annotation.</title>
        <authorList>
            <consortium name="The Broad Institute Genomics Platform"/>
            <consortium name="The Broad Institute Genome Sequencing Center for Infectious Disease"/>
            <person name="Wu L."/>
            <person name="Ma J."/>
        </authorList>
    </citation>
    <scope>NUCLEOTIDE SEQUENCE [LARGE SCALE GENOMIC DNA]</scope>
    <source>
        <strain evidence="11">JCM 1490</strain>
    </source>
</reference>
<dbReference type="Pfam" id="PF07690">
    <property type="entry name" value="MFS_1"/>
    <property type="match status" value="1"/>
</dbReference>
<feature type="transmembrane region" description="Helical" evidence="8">
    <location>
        <begin position="179"/>
        <end position="200"/>
    </location>
</feature>
<evidence type="ECO:0000256" key="5">
    <source>
        <dbReference type="ARBA" id="ARBA00022692"/>
    </source>
</evidence>
<dbReference type="CDD" id="cd17503">
    <property type="entry name" value="MFS_LmrB_MDR_like"/>
    <property type="match status" value="1"/>
</dbReference>
<evidence type="ECO:0000313" key="10">
    <source>
        <dbReference type="EMBL" id="MFC7403875.1"/>
    </source>
</evidence>
<feature type="transmembrane region" description="Helical" evidence="8">
    <location>
        <begin position="470"/>
        <end position="488"/>
    </location>
</feature>
<feature type="transmembrane region" description="Helical" evidence="8">
    <location>
        <begin position="432"/>
        <end position="450"/>
    </location>
</feature>
<feature type="domain" description="Major facilitator superfamily (MFS) profile" evidence="9">
    <location>
        <begin position="27"/>
        <end position="493"/>
    </location>
</feature>
<dbReference type="NCBIfam" id="TIGR00711">
    <property type="entry name" value="efflux_EmrB"/>
    <property type="match status" value="1"/>
</dbReference>
<feature type="transmembrane region" description="Helical" evidence="8">
    <location>
        <begin position="322"/>
        <end position="339"/>
    </location>
</feature>
<gene>
    <name evidence="10" type="ORF">ACFQQL_02035</name>
</gene>
<dbReference type="Proteomes" id="UP001596455">
    <property type="component" value="Unassembled WGS sequence"/>
</dbReference>
<feature type="transmembrane region" description="Helical" evidence="8">
    <location>
        <begin position="282"/>
        <end position="310"/>
    </location>
</feature>
<dbReference type="Gene3D" id="1.20.1720.10">
    <property type="entry name" value="Multidrug resistance protein D"/>
    <property type="match status" value="1"/>
</dbReference>
<proteinExistence type="inferred from homology"/>
<keyword evidence="11" id="KW-1185">Reference proteome</keyword>
<dbReference type="EMBL" id="JBHTCQ010000001">
    <property type="protein sequence ID" value="MFC7403875.1"/>
    <property type="molecule type" value="Genomic_DNA"/>
</dbReference>
<evidence type="ECO:0000313" key="11">
    <source>
        <dbReference type="Proteomes" id="UP001596455"/>
    </source>
</evidence>
<organism evidence="10 11">
    <name type="scientific">Georgenia alba</name>
    <dbReference type="NCBI Taxonomy" id="2233858"/>
    <lineage>
        <taxon>Bacteria</taxon>
        <taxon>Bacillati</taxon>
        <taxon>Actinomycetota</taxon>
        <taxon>Actinomycetes</taxon>
        <taxon>Micrococcales</taxon>
        <taxon>Bogoriellaceae</taxon>
        <taxon>Georgenia</taxon>
    </lineage>
</organism>
<keyword evidence="6 8" id="KW-1133">Transmembrane helix</keyword>
<evidence type="ECO:0000256" key="3">
    <source>
        <dbReference type="ARBA" id="ARBA00022448"/>
    </source>
</evidence>
<feature type="transmembrane region" description="Helical" evidence="8">
    <location>
        <begin position="389"/>
        <end position="411"/>
    </location>
</feature>
<dbReference type="PANTHER" id="PTHR42718">
    <property type="entry name" value="MAJOR FACILITATOR SUPERFAMILY MULTIDRUG TRANSPORTER MFSC"/>
    <property type="match status" value="1"/>
</dbReference>
<dbReference type="InterPro" id="IPR020846">
    <property type="entry name" value="MFS_dom"/>
</dbReference>
<keyword evidence="7 8" id="KW-0472">Membrane</keyword>
<dbReference type="InterPro" id="IPR036259">
    <property type="entry name" value="MFS_trans_sf"/>
</dbReference>
<feature type="transmembrane region" description="Helical" evidence="8">
    <location>
        <begin position="150"/>
        <end position="173"/>
    </location>
</feature>
<feature type="transmembrane region" description="Helical" evidence="8">
    <location>
        <begin position="23"/>
        <end position="45"/>
    </location>
</feature>
<dbReference type="PROSITE" id="PS50850">
    <property type="entry name" value="MFS"/>
    <property type="match status" value="1"/>
</dbReference>
<dbReference type="PRINTS" id="PR01036">
    <property type="entry name" value="TCRTETB"/>
</dbReference>